<evidence type="ECO:0000256" key="1">
    <source>
        <dbReference type="ARBA" id="ARBA00023015"/>
    </source>
</evidence>
<dbReference type="Pfam" id="PF01418">
    <property type="entry name" value="HTH_6"/>
    <property type="match status" value="1"/>
</dbReference>
<dbReference type="SUPFAM" id="SSF46689">
    <property type="entry name" value="Homeodomain-like"/>
    <property type="match status" value="1"/>
</dbReference>
<evidence type="ECO:0000313" key="7">
    <source>
        <dbReference type="Proteomes" id="UP001238179"/>
    </source>
</evidence>
<dbReference type="InterPro" id="IPR036388">
    <property type="entry name" value="WH-like_DNA-bd_sf"/>
</dbReference>
<dbReference type="InterPro" id="IPR009057">
    <property type="entry name" value="Homeodomain-like_sf"/>
</dbReference>
<evidence type="ECO:0000256" key="3">
    <source>
        <dbReference type="ARBA" id="ARBA00023163"/>
    </source>
</evidence>
<dbReference type="SUPFAM" id="SSF53697">
    <property type="entry name" value="SIS domain"/>
    <property type="match status" value="1"/>
</dbReference>
<dbReference type="AlphaFoldDB" id="A0AA48GSE8"/>
<feature type="domain" description="SIS" evidence="5">
    <location>
        <begin position="125"/>
        <end position="260"/>
    </location>
</feature>
<dbReference type="KEGG" id="msil:METEAL_00650"/>
<keyword evidence="1" id="KW-0805">Transcription regulation</keyword>
<gene>
    <name evidence="6" type="ORF">METEAL_00650</name>
</gene>
<feature type="domain" description="HTH rpiR-type" evidence="4">
    <location>
        <begin position="5"/>
        <end position="81"/>
    </location>
</feature>
<dbReference type="RefSeq" id="WP_316413791.1">
    <property type="nucleotide sequence ID" value="NZ_AP027080.1"/>
</dbReference>
<keyword evidence="3" id="KW-0804">Transcription</keyword>
<dbReference type="InterPro" id="IPR000281">
    <property type="entry name" value="HTH_RpiR"/>
</dbReference>
<dbReference type="GO" id="GO:0003700">
    <property type="term" value="F:DNA-binding transcription factor activity"/>
    <property type="evidence" value="ECO:0007669"/>
    <property type="project" value="InterPro"/>
</dbReference>
<keyword evidence="7" id="KW-1185">Reference proteome</keyword>
<dbReference type="Gene3D" id="3.40.50.10490">
    <property type="entry name" value="Glucose-6-phosphate isomerase like protein, domain 1"/>
    <property type="match status" value="1"/>
</dbReference>
<proteinExistence type="predicted"/>
<evidence type="ECO:0000259" key="4">
    <source>
        <dbReference type="PROSITE" id="PS51071"/>
    </source>
</evidence>
<keyword evidence="2" id="KW-0238">DNA-binding</keyword>
<dbReference type="GO" id="GO:0097367">
    <property type="term" value="F:carbohydrate derivative binding"/>
    <property type="evidence" value="ECO:0007669"/>
    <property type="project" value="InterPro"/>
</dbReference>
<dbReference type="InterPro" id="IPR001347">
    <property type="entry name" value="SIS_dom"/>
</dbReference>
<dbReference type="InterPro" id="IPR035472">
    <property type="entry name" value="RpiR-like_SIS"/>
</dbReference>
<dbReference type="Proteomes" id="UP001238179">
    <property type="component" value="Chromosome"/>
</dbReference>
<dbReference type="CDD" id="cd05013">
    <property type="entry name" value="SIS_RpiR"/>
    <property type="match status" value="1"/>
</dbReference>
<dbReference type="PROSITE" id="PS51464">
    <property type="entry name" value="SIS"/>
    <property type="match status" value="1"/>
</dbReference>
<dbReference type="InterPro" id="IPR046348">
    <property type="entry name" value="SIS_dom_sf"/>
</dbReference>
<sequence>MITTKNSLVAKIHGARGLSSSQRRIADCVLGRMGEAAFWGVEEMAERSQSSVATVVRFAQKLGYSGFMELRQALVAQAKKRSYGGERLLQAPEEAAATLLEVARRDVQNIEQMVHGVNEQLMQDVVGSLRGARHRVVIGRGVSQLMASQLAYLLTQAGLPTVEGSPADFAAQASNLGPGDLLVAFSFHPYSTETLDAAGYARKRGLRILAFTDKLGAPITRLADTTLPVAGENLLYSHSMAAFSVLAHGIATALAVSDRDQAIKRVREADRVARPQFVKDE</sequence>
<accession>A0AA48GSE8</accession>
<reference evidence="7" key="1">
    <citation type="journal article" date="2023" name="Int. J. Syst. Evol. Microbiol.">
        <title>Mesoterricola silvestris gen. nov., sp. nov., Mesoterricola sediminis sp. nov., Geothrix oryzae sp. nov., Geothrix edaphica sp. nov., Geothrix rubra sp. nov., and Geothrix limicola sp. nov., six novel members of Acidobacteriota isolated from soils.</title>
        <authorList>
            <person name="Itoh H."/>
            <person name="Sugisawa Y."/>
            <person name="Mise K."/>
            <person name="Xu Z."/>
            <person name="Kuniyasu M."/>
            <person name="Ushijima N."/>
            <person name="Kawano K."/>
            <person name="Kobayashi E."/>
            <person name="Shiratori Y."/>
            <person name="Masuda Y."/>
            <person name="Senoo K."/>
        </authorList>
    </citation>
    <scope>NUCLEOTIDE SEQUENCE [LARGE SCALE GENOMIC DNA]</scope>
    <source>
        <strain evidence="7">W79</strain>
    </source>
</reference>
<dbReference type="PROSITE" id="PS51071">
    <property type="entry name" value="HTH_RPIR"/>
    <property type="match status" value="1"/>
</dbReference>
<name>A0AA48GSE8_9BACT</name>
<organism evidence="6 7">
    <name type="scientific">Mesoterricola silvestris</name>
    <dbReference type="NCBI Taxonomy" id="2927979"/>
    <lineage>
        <taxon>Bacteria</taxon>
        <taxon>Pseudomonadati</taxon>
        <taxon>Acidobacteriota</taxon>
        <taxon>Holophagae</taxon>
        <taxon>Holophagales</taxon>
        <taxon>Holophagaceae</taxon>
        <taxon>Mesoterricola</taxon>
    </lineage>
</organism>
<evidence type="ECO:0000259" key="5">
    <source>
        <dbReference type="PROSITE" id="PS51464"/>
    </source>
</evidence>
<dbReference type="EMBL" id="AP027080">
    <property type="protein sequence ID" value="BDU70891.1"/>
    <property type="molecule type" value="Genomic_DNA"/>
</dbReference>
<dbReference type="GO" id="GO:0003677">
    <property type="term" value="F:DNA binding"/>
    <property type="evidence" value="ECO:0007669"/>
    <property type="project" value="UniProtKB-KW"/>
</dbReference>
<dbReference type="PANTHER" id="PTHR30514">
    <property type="entry name" value="GLUCOKINASE"/>
    <property type="match status" value="1"/>
</dbReference>
<dbReference type="Gene3D" id="1.10.10.10">
    <property type="entry name" value="Winged helix-like DNA-binding domain superfamily/Winged helix DNA-binding domain"/>
    <property type="match status" value="1"/>
</dbReference>
<dbReference type="Pfam" id="PF01380">
    <property type="entry name" value="SIS"/>
    <property type="match status" value="1"/>
</dbReference>
<evidence type="ECO:0000256" key="2">
    <source>
        <dbReference type="ARBA" id="ARBA00023125"/>
    </source>
</evidence>
<evidence type="ECO:0000313" key="6">
    <source>
        <dbReference type="EMBL" id="BDU70891.1"/>
    </source>
</evidence>
<protein>
    <submittedName>
        <fullName evidence="6">RpiR family transcriptional regulator</fullName>
    </submittedName>
</protein>
<dbReference type="GO" id="GO:1901135">
    <property type="term" value="P:carbohydrate derivative metabolic process"/>
    <property type="evidence" value="ECO:0007669"/>
    <property type="project" value="InterPro"/>
</dbReference>
<dbReference type="InterPro" id="IPR047640">
    <property type="entry name" value="RpiR-like"/>
</dbReference>